<comment type="caution">
    <text evidence="1">The sequence shown here is derived from an EMBL/GenBank/DDBJ whole genome shotgun (WGS) entry which is preliminary data.</text>
</comment>
<organism evidence="1 2">
    <name type="scientific">Petrolisthes manimaculis</name>
    <dbReference type="NCBI Taxonomy" id="1843537"/>
    <lineage>
        <taxon>Eukaryota</taxon>
        <taxon>Metazoa</taxon>
        <taxon>Ecdysozoa</taxon>
        <taxon>Arthropoda</taxon>
        <taxon>Crustacea</taxon>
        <taxon>Multicrustacea</taxon>
        <taxon>Malacostraca</taxon>
        <taxon>Eumalacostraca</taxon>
        <taxon>Eucarida</taxon>
        <taxon>Decapoda</taxon>
        <taxon>Pleocyemata</taxon>
        <taxon>Anomura</taxon>
        <taxon>Galatheoidea</taxon>
        <taxon>Porcellanidae</taxon>
        <taxon>Petrolisthes</taxon>
    </lineage>
</organism>
<proteinExistence type="predicted"/>
<accession>A0AAE1QIN4</accession>
<dbReference type="EMBL" id="JAWZYT010000168">
    <property type="protein sequence ID" value="KAK4327128.1"/>
    <property type="molecule type" value="Genomic_DNA"/>
</dbReference>
<protein>
    <submittedName>
        <fullName evidence="1">Uncharacterized protein</fullName>
    </submittedName>
</protein>
<keyword evidence="2" id="KW-1185">Reference proteome</keyword>
<evidence type="ECO:0000313" key="1">
    <source>
        <dbReference type="EMBL" id="KAK4327128.1"/>
    </source>
</evidence>
<sequence>MCKKRSGESTYKMKTNKTPDPNEILVEVLRAVGEVEGDLLWNLMCKIKEEKEITDEWRKSVLIPVF</sequence>
<reference evidence="1" key="1">
    <citation type="submission" date="2023-11" db="EMBL/GenBank/DDBJ databases">
        <title>Genome assemblies of two species of porcelain crab, Petrolisthes cinctipes and Petrolisthes manimaculis (Anomura: Porcellanidae).</title>
        <authorList>
            <person name="Angst P."/>
        </authorList>
    </citation>
    <scope>NUCLEOTIDE SEQUENCE</scope>
    <source>
        <strain evidence="1">PB745_02</strain>
        <tissue evidence="1">Gill</tissue>
    </source>
</reference>
<evidence type="ECO:0000313" key="2">
    <source>
        <dbReference type="Proteomes" id="UP001292094"/>
    </source>
</evidence>
<dbReference type="Proteomes" id="UP001292094">
    <property type="component" value="Unassembled WGS sequence"/>
</dbReference>
<gene>
    <name evidence="1" type="ORF">Pmani_002357</name>
</gene>
<name>A0AAE1QIN4_9EUCA</name>
<dbReference type="AlphaFoldDB" id="A0AAE1QIN4"/>